<dbReference type="EMBL" id="JAUKUA010000001">
    <property type="protein sequence ID" value="KAK0730750.1"/>
    <property type="molecule type" value="Genomic_DNA"/>
</dbReference>
<evidence type="ECO:0000313" key="4">
    <source>
        <dbReference type="Proteomes" id="UP001172102"/>
    </source>
</evidence>
<organism evidence="3 4">
    <name type="scientific">Lasiosphaeris hirsuta</name>
    <dbReference type="NCBI Taxonomy" id="260670"/>
    <lineage>
        <taxon>Eukaryota</taxon>
        <taxon>Fungi</taxon>
        <taxon>Dikarya</taxon>
        <taxon>Ascomycota</taxon>
        <taxon>Pezizomycotina</taxon>
        <taxon>Sordariomycetes</taxon>
        <taxon>Sordariomycetidae</taxon>
        <taxon>Sordariales</taxon>
        <taxon>Lasiosphaeriaceae</taxon>
        <taxon>Lasiosphaeris</taxon>
    </lineage>
</organism>
<keyword evidence="2" id="KW-0812">Transmembrane</keyword>
<keyword evidence="2" id="KW-0472">Membrane</keyword>
<keyword evidence="2" id="KW-1133">Transmembrane helix</keyword>
<evidence type="ECO:0000256" key="1">
    <source>
        <dbReference type="SAM" id="MobiDB-lite"/>
    </source>
</evidence>
<proteinExistence type="predicted"/>
<reference evidence="3" key="1">
    <citation type="submission" date="2023-06" db="EMBL/GenBank/DDBJ databases">
        <title>Genome-scale phylogeny and comparative genomics of the fungal order Sordariales.</title>
        <authorList>
            <consortium name="Lawrence Berkeley National Laboratory"/>
            <person name="Hensen N."/>
            <person name="Bonometti L."/>
            <person name="Westerberg I."/>
            <person name="Brannstrom I.O."/>
            <person name="Guillou S."/>
            <person name="Cros-Aarteil S."/>
            <person name="Calhoun S."/>
            <person name="Haridas S."/>
            <person name="Kuo A."/>
            <person name="Mondo S."/>
            <person name="Pangilinan J."/>
            <person name="Riley R."/>
            <person name="Labutti K."/>
            <person name="Andreopoulos B."/>
            <person name="Lipzen A."/>
            <person name="Chen C."/>
            <person name="Yanf M."/>
            <person name="Daum C."/>
            <person name="Ng V."/>
            <person name="Clum A."/>
            <person name="Steindorff A."/>
            <person name="Ohm R."/>
            <person name="Martin F."/>
            <person name="Silar P."/>
            <person name="Natvig D."/>
            <person name="Lalanne C."/>
            <person name="Gautier V."/>
            <person name="Ament-Velasquez S.L."/>
            <person name="Kruys A."/>
            <person name="Hutchinson M.I."/>
            <person name="Powell A.J."/>
            <person name="Barry K."/>
            <person name="Miller A.N."/>
            <person name="Grigoriev I.V."/>
            <person name="Debuchy R."/>
            <person name="Gladieux P."/>
            <person name="Thoren M.H."/>
            <person name="Johannesson H."/>
        </authorList>
    </citation>
    <scope>NUCLEOTIDE SEQUENCE</scope>
    <source>
        <strain evidence="3">SMH4607-1</strain>
    </source>
</reference>
<protein>
    <recommendedName>
        <fullName evidence="5">Transmembrane protein</fullName>
    </recommendedName>
</protein>
<dbReference type="Proteomes" id="UP001172102">
    <property type="component" value="Unassembled WGS sequence"/>
</dbReference>
<feature type="transmembrane region" description="Helical" evidence="2">
    <location>
        <begin position="34"/>
        <end position="56"/>
    </location>
</feature>
<comment type="caution">
    <text evidence="3">The sequence shown here is derived from an EMBL/GenBank/DDBJ whole genome shotgun (WGS) entry which is preliminary data.</text>
</comment>
<feature type="region of interest" description="Disordered" evidence="1">
    <location>
        <begin position="231"/>
        <end position="276"/>
    </location>
</feature>
<feature type="region of interest" description="Disordered" evidence="1">
    <location>
        <begin position="399"/>
        <end position="418"/>
    </location>
</feature>
<feature type="compositionally biased region" description="Polar residues" evidence="1">
    <location>
        <begin position="295"/>
        <end position="306"/>
    </location>
</feature>
<sequence length="418" mass="45688">MGRWEFTKLQSHPEADEGPVVHRRSRRAFTRLELCLLVPLVIFAVALAAFTIIYIVQHNGAVKPAAVVALCCTTLTLLSIGYVVSRRARRPDWYRDLESGSLQNWQISAPVPMSSPETSQATLVSNTSYAPIPNTRPSSPCPSTLTNKVYLAVKNTFKSSPSLLSRSSFESSTSSATQDDRERLLENQSSAETPEIGAEGKLWTAVFELSGEARLAELKRLSIKELSAEDIEKPNSEGTSQVKIVVTKPQPIASPPRSRRGSFDGGRSKRDMSLEFDPLRSNPFQVRRDLSVRLTKSAQTLSSPSKGRTADPILRRPRSAEPGFDRPNPRLGHGPAVLQPFADRLATDIGTDQPSPPAPSTPPMAMPPTPPASPGLWIVKETPRAFSQNTRALRRLPPPAAEVGAGSRNLRAVYQNTN</sequence>
<feature type="region of interest" description="Disordered" evidence="1">
    <location>
        <begin position="295"/>
        <end position="376"/>
    </location>
</feature>
<evidence type="ECO:0000313" key="3">
    <source>
        <dbReference type="EMBL" id="KAK0730750.1"/>
    </source>
</evidence>
<feature type="transmembrane region" description="Helical" evidence="2">
    <location>
        <begin position="62"/>
        <end position="85"/>
    </location>
</feature>
<dbReference type="AlphaFoldDB" id="A0AA40BAQ5"/>
<evidence type="ECO:0008006" key="5">
    <source>
        <dbReference type="Google" id="ProtNLM"/>
    </source>
</evidence>
<keyword evidence="4" id="KW-1185">Reference proteome</keyword>
<accession>A0AA40BAQ5</accession>
<feature type="compositionally biased region" description="Low complexity" evidence="1">
    <location>
        <begin position="162"/>
        <end position="175"/>
    </location>
</feature>
<feature type="compositionally biased region" description="Pro residues" evidence="1">
    <location>
        <begin position="354"/>
        <end position="373"/>
    </location>
</feature>
<name>A0AA40BAQ5_9PEZI</name>
<feature type="region of interest" description="Disordered" evidence="1">
    <location>
        <begin position="162"/>
        <end position="196"/>
    </location>
</feature>
<evidence type="ECO:0000256" key="2">
    <source>
        <dbReference type="SAM" id="Phobius"/>
    </source>
</evidence>
<gene>
    <name evidence="3" type="ORF">B0H67DRAFT_48839</name>
</gene>